<evidence type="ECO:0000256" key="1">
    <source>
        <dbReference type="ARBA" id="ARBA00002869"/>
    </source>
</evidence>
<dbReference type="InterPro" id="IPR022417">
    <property type="entry name" value="Porphobilin_deaminase_N"/>
</dbReference>
<dbReference type="PATRIC" id="fig|281456.6.peg.89"/>
<keyword evidence="13" id="KW-1185">Reference proteome</keyword>
<sequence length="310" mass="33916">MAREIVVGTRDSALAMWQTNWVVDNLRKLNPDYTFKIVSMKTQGDKILDVALAKIGDKGLFTKELEFAMLRNEIDLAVHSMKDLPTVLPEGLKIGAICERHDPRDVLVARDGILLKDMPQGARIGTSSLRRTAQLLKYRPDLQIISLRGNLNTRMAKLERENLDGIILAAAGIERLGWADRITQRIPFEVCLPAVGQGSIGIEIREGDEEVSRIVDKLNHGPSAAAITAERAMLKKLEGGCQIPIGALGRVEGDRLTLEGVVASLDGKELLRSRVEGPASEAASLGVALAEKLLDMGALEILKSVRQEFE</sequence>
<dbReference type="InterPro" id="IPR000860">
    <property type="entry name" value="HemC"/>
</dbReference>
<dbReference type="AlphaFoldDB" id="A0A0L6W614"/>
<comment type="pathway">
    <text evidence="3">Porphyrin-containing compound metabolism; chlorophyll biosynthesis.</text>
</comment>
<keyword evidence="7 9" id="KW-0627">Porphyrin biosynthesis</keyword>
<dbReference type="SUPFAM" id="SSF54782">
    <property type="entry name" value="Porphobilinogen deaminase (hydroxymethylbilane synthase), C-terminal domain"/>
    <property type="match status" value="1"/>
</dbReference>
<dbReference type="NCBIfam" id="TIGR00212">
    <property type="entry name" value="hemC"/>
    <property type="match status" value="1"/>
</dbReference>
<evidence type="ECO:0000313" key="12">
    <source>
        <dbReference type="EMBL" id="KNZ71017.1"/>
    </source>
</evidence>
<feature type="domain" description="Porphobilinogen deaminase C-terminal" evidence="11">
    <location>
        <begin position="225"/>
        <end position="294"/>
    </location>
</feature>
<keyword evidence="6 9" id="KW-0808">Transferase</keyword>
<dbReference type="Pfam" id="PF01379">
    <property type="entry name" value="Porphobil_deam"/>
    <property type="match status" value="1"/>
</dbReference>
<evidence type="ECO:0000256" key="8">
    <source>
        <dbReference type="ARBA" id="ARBA00048169"/>
    </source>
</evidence>
<comment type="catalytic activity">
    <reaction evidence="8 9">
        <text>4 porphobilinogen + H2O = hydroxymethylbilane + 4 NH4(+)</text>
        <dbReference type="Rhea" id="RHEA:13185"/>
        <dbReference type="ChEBI" id="CHEBI:15377"/>
        <dbReference type="ChEBI" id="CHEBI:28938"/>
        <dbReference type="ChEBI" id="CHEBI:57845"/>
        <dbReference type="ChEBI" id="CHEBI:58126"/>
        <dbReference type="EC" id="2.5.1.61"/>
    </reaction>
</comment>
<evidence type="ECO:0000256" key="3">
    <source>
        <dbReference type="ARBA" id="ARBA00005173"/>
    </source>
</evidence>
<comment type="function">
    <text evidence="1 9">Tetrapolymerization of the monopyrrole PBG into the hydroxymethylbilane pre-uroporphyrinogen in several discrete steps.</text>
</comment>
<accession>A0A0L6W614</accession>
<evidence type="ECO:0000259" key="10">
    <source>
        <dbReference type="Pfam" id="PF01379"/>
    </source>
</evidence>
<evidence type="ECO:0000256" key="5">
    <source>
        <dbReference type="ARBA" id="ARBA00011245"/>
    </source>
</evidence>
<dbReference type="CDD" id="cd13646">
    <property type="entry name" value="PBP2_EcHMBS_like"/>
    <property type="match status" value="1"/>
</dbReference>
<gene>
    <name evidence="9" type="primary">hemC</name>
    <name evidence="12" type="ORF">Tfer_0087</name>
</gene>
<dbReference type="Gene3D" id="3.30.160.40">
    <property type="entry name" value="Porphobilinogen deaminase, C-terminal domain"/>
    <property type="match status" value="1"/>
</dbReference>
<dbReference type="FunFam" id="3.40.190.10:FF:000004">
    <property type="entry name" value="Porphobilinogen deaminase"/>
    <property type="match status" value="1"/>
</dbReference>
<evidence type="ECO:0000256" key="6">
    <source>
        <dbReference type="ARBA" id="ARBA00022679"/>
    </source>
</evidence>
<comment type="miscellaneous">
    <text evidence="9">The porphobilinogen subunits are added to the dipyrromethane group.</text>
</comment>
<dbReference type="Gene3D" id="3.40.190.10">
    <property type="entry name" value="Periplasmic binding protein-like II"/>
    <property type="match status" value="2"/>
</dbReference>
<dbReference type="PROSITE" id="PS00533">
    <property type="entry name" value="PORPHOBILINOGEN_DEAM"/>
    <property type="match status" value="1"/>
</dbReference>
<evidence type="ECO:0000259" key="11">
    <source>
        <dbReference type="Pfam" id="PF03900"/>
    </source>
</evidence>
<dbReference type="GO" id="GO:0004418">
    <property type="term" value="F:hydroxymethylbilane synthase activity"/>
    <property type="evidence" value="ECO:0007669"/>
    <property type="project" value="UniProtKB-UniRule"/>
</dbReference>
<comment type="subunit">
    <text evidence="5 9">Monomer.</text>
</comment>
<comment type="similarity">
    <text evidence="4 9">Belongs to the HMBS family.</text>
</comment>
<dbReference type="SUPFAM" id="SSF53850">
    <property type="entry name" value="Periplasmic binding protein-like II"/>
    <property type="match status" value="1"/>
</dbReference>
<dbReference type="FunFam" id="3.30.160.40:FF:000002">
    <property type="entry name" value="Porphobilinogen deaminase"/>
    <property type="match status" value="1"/>
</dbReference>
<protein>
    <recommendedName>
        <fullName evidence="9">Porphobilinogen deaminase</fullName>
        <shortName evidence="9">PBG</shortName>
        <ecNumber evidence="9">2.5.1.61</ecNumber>
    </recommendedName>
    <alternativeName>
        <fullName evidence="9">Hydroxymethylbilane synthase</fullName>
        <shortName evidence="9">HMBS</shortName>
    </alternativeName>
    <alternativeName>
        <fullName evidence="9">Pre-uroporphyrinogen synthase</fullName>
    </alternativeName>
</protein>
<comment type="pathway">
    <text evidence="2">Porphyrin-containing compound metabolism; protoporphyrin-IX biosynthesis; coproporphyrinogen-III from 5-aminolevulinate: step 2/4.</text>
</comment>
<dbReference type="HAMAP" id="MF_00260">
    <property type="entry name" value="Porphobil_deam"/>
    <property type="match status" value="1"/>
</dbReference>
<dbReference type="PANTHER" id="PTHR11557:SF0">
    <property type="entry name" value="PORPHOBILINOGEN DEAMINASE"/>
    <property type="match status" value="1"/>
</dbReference>
<proteinExistence type="inferred from homology"/>
<dbReference type="InterPro" id="IPR022418">
    <property type="entry name" value="Porphobilinogen_deaminase_C"/>
</dbReference>
<evidence type="ECO:0000256" key="2">
    <source>
        <dbReference type="ARBA" id="ARBA00004735"/>
    </source>
</evidence>
<dbReference type="PIRSF" id="PIRSF001438">
    <property type="entry name" value="4pyrrol_synth_OHMeBilane_synth"/>
    <property type="match status" value="1"/>
</dbReference>
<dbReference type="InterPro" id="IPR022419">
    <property type="entry name" value="Porphobilin_deaminase_cofac_BS"/>
</dbReference>
<feature type="domain" description="Porphobilinogen deaminase N-terminal" evidence="10">
    <location>
        <begin position="5"/>
        <end position="212"/>
    </location>
</feature>
<reference evidence="13" key="1">
    <citation type="submission" date="2015-07" db="EMBL/GenBank/DDBJ databases">
        <title>Complete Genome of Thermincola ferriacetica strain Z-0001T.</title>
        <authorList>
            <person name="Lusk B."/>
            <person name="Badalamenti J.P."/>
            <person name="Parameswaran P."/>
            <person name="Bond D.R."/>
            <person name="Torres C.I."/>
        </authorList>
    </citation>
    <scope>NUCLEOTIDE SEQUENCE [LARGE SCALE GENOMIC DNA]</scope>
    <source>
        <strain evidence="13">Z-0001</strain>
    </source>
</reference>
<evidence type="ECO:0000256" key="9">
    <source>
        <dbReference type="HAMAP-Rule" id="MF_00260"/>
    </source>
</evidence>
<dbReference type="Pfam" id="PF03900">
    <property type="entry name" value="Porphobil_deamC"/>
    <property type="match status" value="1"/>
</dbReference>
<dbReference type="PANTHER" id="PTHR11557">
    <property type="entry name" value="PORPHOBILINOGEN DEAMINASE"/>
    <property type="match status" value="1"/>
</dbReference>
<feature type="modified residue" description="S-(dipyrrolylmethanemethyl)cysteine" evidence="9">
    <location>
        <position position="241"/>
    </location>
</feature>
<dbReference type="FunFam" id="3.40.190.10:FF:000005">
    <property type="entry name" value="Porphobilinogen deaminase"/>
    <property type="match status" value="1"/>
</dbReference>
<dbReference type="EC" id="2.5.1.61" evidence="9"/>
<dbReference type="GO" id="GO:0005737">
    <property type="term" value="C:cytoplasm"/>
    <property type="evidence" value="ECO:0007669"/>
    <property type="project" value="UniProtKB-UniRule"/>
</dbReference>
<evidence type="ECO:0000256" key="7">
    <source>
        <dbReference type="ARBA" id="ARBA00023244"/>
    </source>
</evidence>
<evidence type="ECO:0000256" key="4">
    <source>
        <dbReference type="ARBA" id="ARBA00005638"/>
    </source>
</evidence>
<dbReference type="Proteomes" id="UP000037175">
    <property type="component" value="Unassembled WGS sequence"/>
</dbReference>
<dbReference type="InterPro" id="IPR036803">
    <property type="entry name" value="Porphobilinogen_deaminase_C_sf"/>
</dbReference>
<dbReference type="RefSeq" id="WP_052216406.1">
    <property type="nucleotide sequence ID" value="NZ_LGTE01000001.1"/>
</dbReference>
<dbReference type="EMBL" id="LGTE01000001">
    <property type="protein sequence ID" value="KNZ71017.1"/>
    <property type="molecule type" value="Genomic_DNA"/>
</dbReference>
<comment type="caution">
    <text evidence="12">The sequence shown here is derived from an EMBL/GenBank/DDBJ whole genome shotgun (WGS) entry which is preliminary data.</text>
</comment>
<name>A0A0L6W614_9FIRM</name>
<evidence type="ECO:0000313" key="13">
    <source>
        <dbReference type="Proteomes" id="UP000037175"/>
    </source>
</evidence>
<dbReference type="PRINTS" id="PR00151">
    <property type="entry name" value="PORPHBDMNASE"/>
</dbReference>
<dbReference type="GO" id="GO:0006782">
    <property type="term" value="P:protoporphyrinogen IX biosynthetic process"/>
    <property type="evidence" value="ECO:0007669"/>
    <property type="project" value="UniProtKB-UniRule"/>
</dbReference>
<comment type="cofactor">
    <cofactor evidence="9">
        <name>dipyrromethane</name>
        <dbReference type="ChEBI" id="CHEBI:60342"/>
    </cofactor>
    <text evidence="9">Binds 1 dipyrromethane group covalently.</text>
</comment>
<organism evidence="12 13">
    <name type="scientific">Thermincola ferriacetica</name>
    <dbReference type="NCBI Taxonomy" id="281456"/>
    <lineage>
        <taxon>Bacteria</taxon>
        <taxon>Bacillati</taxon>
        <taxon>Bacillota</taxon>
        <taxon>Clostridia</taxon>
        <taxon>Eubacteriales</taxon>
        <taxon>Thermincolaceae</taxon>
        <taxon>Thermincola</taxon>
    </lineage>
</organism>